<dbReference type="InterPro" id="IPR050445">
    <property type="entry name" value="Bact_polysacc_biosynth/exp"/>
</dbReference>
<proteinExistence type="inferred from homology"/>
<keyword evidence="6" id="KW-0067">ATP-binding</keyword>
<dbReference type="GO" id="GO:0005886">
    <property type="term" value="C:plasma membrane"/>
    <property type="evidence" value="ECO:0007669"/>
    <property type="project" value="TreeGrafter"/>
</dbReference>
<dbReference type="EMBL" id="AOCG01000006">
    <property type="protein sequence ID" value="EUJ19645.1"/>
    <property type="molecule type" value="Genomic_DNA"/>
</dbReference>
<dbReference type="GO" id="GO:0005524">
    <property type="term" value="F:ATP binding"/>
    <property type="evidence" value="ECO:0007669"/>
    <property type="project" value="UniProtKB-KW"/>
</dbReference>
<evidence type="ECO:0000256" key="7">
    <source>
        <dbReference type="ARBA" id="ARBA00023137"/>
    </source>
</evidence>
<evidence type="ECO:0000313" key="10">
    <source>
        <dbReference type="EMBL" id="EUJ19645.1"/>
    </source>
</evidence>
<keyword evidence="7" id="KW-0829">Tyrosine-protein kinase</keyword>
<evidence type="ECO:0000256" key="8">
    <source>
        <dbReference type="ARBA" id="ARBA00051245"/>
    </source>
</evidence>
<dbReference type="InterPro" id="IPR025669">
    <property type="entry name" value="AAA_dom"/>
</dbReference>
<dbReference type="SUPFAM" id="SSF52540">
    <property type="entry name" value="P-loop containing nucleoside triphosphate hydrolases"/>
    <property type="match status" value="1"/>
</dbReference>
<organism evidence="10 11">
    <name type="scientific">Listeria aquatica FSL S10-1188</name>
    <dbReference type="NCBI Taxonomy" id="1265818"/>
    <lineage>
        <taxon>Bacteria</taxon>
        <taxon>Bacillati</taxon>
        <taxon>Bacillota</taxon>
        <taxon>Bacilli</taxon>
        <taxon>Bacillales</taxon>
        <taxon>Listeriaceae</taxon>
        <taxon>Listeria</taxon>
    </lineage>
</organism>
<dbReference type="GO" id="GO:0004715">
    <property type="term" value="F:non-membrane spanning protein tyrosine kinase activity"/>
    <property type="evidence" value="ECO:0007669"/>
    <property type="project" value="UniProtKB-EC"/>
</dbReference>
<dbReference type="EC" id="2.7.10.2" evidence="2"/>
<comment type="catalytic activity">
    <reaction evidence="8">
        <text>L-tyrosyl-[protein] + ATP = O-phospho-L-tyrosyl-[protein] + ADP + H(+)</text>
        <dbReference type="Rhea" id="RHEA:10596"/>
        <dbReference type="Rhea" id="RHEA-COMP:10136"/>
        <dbReference type="Rhea" id="RHEA-COMP:20101"/>
        <dbReference type="ChEBI" id="CHEBI:15378"/>
        <dbReference type="ChEBI" id="CHEBI:30616"/>
        <dbReference type="ChEBI" id="CHEBI:46858"/>
        <dbReference type="ChEBI" id="CHEBI:61978"/>
        <dbReference type="ChEBI" id="CHEBI:456216"/>
        <dbReference type="EC" id="2.7.10.2"/>
    </reaction>
</comment>
<evidence type="ECO:0000256" key="6">
    <source>
        <dbReference type="ARBA" id="ARBA00022840"/>
    </source>
</evidence>
<gene>
    <name evidence="10" type="ORF">MAQA_05608</name>
</gene>
<evidence type="ECO:0000313" key="11">
    <source>
        <dbReference type="Proteomes" id="UP000019246"/>
    </source>
</evidence>
<keyword evidence="3" id="KW-0808">Transferase</keyword>
<feature type="domain" description="AAA" evidence="9">
    <location>
        <begin position="38"/>
        <end position="121"/>
    </location>
</feature>
<accession>W7B2J9</accession>
<name>W7B2J9_9LIST</name>
<dbReference type="PANTHER" id="PTHR32309:SF13">
    <property type="entry name" value="FERRIC ENTEROBACTIN TRANSPORT PROTEIN FEPE"/>
    <property type="match status" value="1"/>
</dbReference>
<protein>
    <recommendedName>
        <fullName evidence="2">non-specific protein-tyrosine kinase</fullName>
        <ecNumber evidence="2">2.7.10.2</ecNumber>
    </recommendedName>
</protein>
<dbReference type="RefSeq" id="WP_241463096.1">
    <property type="nucleotide sequence ID" value="NZ_AOCG01000006.1"/>
</dbReference>
<dbReference type="Proteomes" id="UP000019246">
    <property type="component" value="Unassembled WGS sequence"/>
</dbReference>
<evidence type="ECO:0000256" key="3">
    <source>
        <dbReference type="ARBA" id="ARBA00022679"/>
    </source>
</evidence>
<dbReference type="CDD" id="cd05387">
    <property type="entry name" value="BY-kinase"/>
    <property type="match status" value="1"/>
</dbReference>
<dbReference type="PATRIC" id="fig|1265818.5.peg.1113"/>
<dbReference type="PANTHER" id="PTHR32309">
    <property type="entry name" value="TYROSINE-PROTEIN KINASE"/>
    <property type="match status" value="1"/>
</dbReference>
<evidence type="ECO:0000259" key="9">
    <source>
        <dbReference type="Pfam" id="PF13614"/>
    </source>
</evidence>
<dbReference type="Gene3D" id="3.40.50.300">
    <property type="entry name" value="P-loop containing nucleotide triphosphate hydrolases"/>
    <property type="match status" value="1"/>
</dbReference>
<keyword evidence="5" id="KW-0418">Kinase</keyword>
<comment type="caution">
    <text evidence="10">The sequence shown here is derived from an EMBL/GenBank/DDBJ whole genome shotgun (WGS) entry which is preliminary data.</text>
</comment>
<evidence type="ECO:0000256" key="2">
    <source>
        <dbReference type="ARBA" id="ARBA00011903"/>
    </source>
</evidence>
<dbReference type="NCBIfam" id="TIGR01007">
    <property type="entry name" value="eps_fam"/>
    <property type="match status" value="1"/>
</dbReference>
<evidence type="ECO:0000256" key="5">
    <source>
        <dbReference type="ARBA" id="ARBA00022777"/>
    </source>
</evidence>
<dbReference type="AlphaFoldDB" id="W7B2J9"/>
<evidence type="ECO:0000256" key="1">
    <source>
        <dbReference type="ARBA" id="ARBA00007316"/>
    </source>
</evidence>
<keyword evidence="11" id="KW-1185">Reference proteome</keyword>
<sequence>MGTKTLLTQIDSYSPLYEQFRMIRTGIDFTSIDKENNVVMVTSSESGTGKSTIASNIAVVTAQSGKKTLLIDTDLRKPTIHKIFSKNMYNGLSNLITGDLELEEVLQKTSVNNLSIMTSGIIPPNPTDLLASTRMKKNFG</sequence>
<dbReference type="Pfam" id="PF13614">
    <property type="entry name" value="AAA_31"/>
    <property type="match status" value="1"/>
</dbReference>
<dbReference type="InterPro" id="IPR027417">
    <property type="entry name" value="P-loop_NTPase"/>
</dbReference>
<keyword evidence="4" id="KW-0547">Nucleotide-binding</keyword>
<evidence type="ECO:0000256" key="4">
    <source>
        <dbReference type="ARBA" id="ARBA00022741"/>
    </source>
</evidence>
<comment type="similarity">
    <text evidence="1">Belongs to the CpsD/CapB family.</text>
</comment>
<dbReference type="STRING" id="1265818.MAQA_05608"/>
<dbReference type="InterPro" id="IPR005702">
    <property type="entry name" value="Wzc-like_C"/>
</dbReference>
<reference evidence="10 11" key="1">
    <citation type="journal article" date="2014" name="Int. J. Syst. Evol. Microbiol.">
        <title>Listeria floridensis sp. nov., Listeria aquatica sp. nov., Listeria cornellensis sp. nov., Listeria riparia sp. nov. and Listeria grandensis sp. nov., from agricultural and natural environments.</title>
        <authorList>
            <person name="den Bakker H.C."/>
            <person name="Warchocki S."/>
            <person name="Wright E.M."/>
            <person name="Allred A.F."/>
            <person name="Ahlstrom C."/>
            <person name="Manuel C.S."/>
            <person name="Stasiewicz M.J."/>
            <person name="Burrell A."/>
            <person name="Roof S."/>
            <person name="Strawn L."/>
            <person name="Fortes E.D."/>
            <person name="Nightingale K.K."/>
            <person name="Kephart D."/>
            <person name="Wiedmann M."/>
        </authorList>
    </citation>
    <scope>NUCLEOTIDE SEQUENCE [LARGE SCALE GENOMIC DNA]</scope>
    <source>
        <strain evidence="10 11">FSL S10-1188</strain>
    </source>
</reference>